<evidence type="ECO:0000313" key="2">
    <source>
        <dbReference type="EMBL" id="MBC3862826.1"/>
    </source>
</evidence>
<evidence type="ECO:0000259" key="1">
    <source>
        <dbReference type="PROSITE" id="PS51186"/>
    </source>
</evidence>
<dbReference type="PROSITE" id="PS51186">
    <property type="entry name" value="GNAT"/>
    <property type="match status" value="1"/>
</dbReference>
<organism evidence="2 3">
    <name type="scientific">Undibacterium jejuense</name>
    <dbReference type="NCBI Taxonomy" id="1344949"/>
    <lineage>
        <taxon>Bacteria</taxon>
        <taxon>Pseudomonadati</taxon>
        <taxon>Pseudomonadota</taxon>
        <taxon>Betaproteobacteria</taxon>
        <taxon>Burkholderiales</taxon>
        <taxon>Oxalobacteraceae</taxon>
        <taxon>Undibacterium</taxon>
    </lineage>
</organism>
<gene>
    <name evidence="2" type="ORF">H8K32_11990</name>
</gene>
<proteinExistence type="predicted"/>
<dbReference type="RefSeq" id="WP_186912772.1">
    <property type="nucleotide sequence ID" value="NZ_JACOFV010000010.1"/>
</dbReference>
<dbReference type="Pfam" id="PF00583">
    <property type="entry name" value="Acetyltransf_1"/>
    <property type="match status" value="1"/>
</dbReference>
<dbReference type="SUPFAM" id="SSF55729">
    <property type="entry name" value="Acyl-CoA N-acyltransferases (Nat)"/>
    <property type="match status" value="1"/>
</dbReference>
<keyword evidence="3" id="KW-1185">Reference proteome</keyword>
<accession>A0A923KQG3</accession>
<dbReference type="GO" id="GO:0016747">
    <property type="term" value="F:acyltransferase activity, transferring groups other than amino-acyl groups"/>
    <property type="evidence" value="ECO:0007669"/>
    <property type="project" value="InterPro"/>
</dbReference>
<dbReference type="EMBL" id="JACOFV010000010">
    <property type="protein sequence ID" value="MBC3862826.1"/>
    <property type="molecule type" value="Genomic_DNA"/>
</dbReference>
<dbReference type="CDD" id="cd04301">
    <property type="entry name" value="NAT_SF"/>
    <property type="match status" value="1"/>
</dbReference>
<evidence type="ECO:0000313" key="3">
    <source>
        <dbReference type="Proteomes" id="UP000634011"/>
    </source>
</evidence>
<dbReference type="AlphaFoldDB" id="A0A923KQG3"/>
<dbReference type="InterPro" id="IPR000182">
    <property type="entry name" value="GNAT_dom"/>
</dbReference>
<dbReference type="InterPro" id="IPR050276">
    <property type="entry name" value="MshD_Acetyltransferase"/>
</dbReference>
<dbReference type="Gene3D" id="3.40.630.30">
    <property type="match status" value="1"/>
</dbReference>
<sequence>MKMTLQPARDIDFEQISDWIKDQQACTRWSGLKECFPFVNKDLPSLLQKPGAVSLVLSNEQDKPLGFAQYWLRDEQRTHLGRIIVNPDQRGLGIGKILCEQLITAASEATGTPIISLRVYRDNHTAYQLYQQLGFEAREDDSSPEVLAMEKRLGV</sequence>
<protein>
    <submittedName>
        <fullName evidence="2">GNAT family N-acetyltransferase</fullName>
    </submittedName>
</protein>
<reference evidence="2" key="1">
    <citation type="submission" date="2020-08" db="EMBL/GenBank/DDBJ databases">
        <title>Novel species isolated from subtropical streams in China.</title>
        <authorList>
            <person name="Lu H."/>
        </authorList>
    </citation>
    <scope>NUCLEOTIDE SEQUENCE</scope>
    <source>
        <strain evidence="2">KACC 12607</strain>
    </source>
</reference>
<dbReference type="InterPro" id="IPR016181">
    <property type="entry name" value="Acyl_CoA_acyltransferase"/>
</dbReference>
<name>A0A923KQG3_9BURK</name>
<dbReference type="Proteomes" id="UP000634011">
    <property type="component" value="Unassembled WGS sequence"/>
</dbReference>
<feature type="domain" description="N-acetyltransferase" evidence="1">
    <location>
        <begin position="3"/>
        <end position="154"/>
    </location>
</feature>
<comment type="caution">
    <text evidence="2">The sequence shown here is derived from an EMBL/GenBank/DDBJ whole genome shotgun (WGS) entry which is preliminary data.</text>
</comment>
<dbReference type="PANTHER" id="PTHR43617">
    <property type="entry name" value="L-AMINO ACID N-ACETYLTRANSFERASE"/>
    <property type="match status" value="1"/>
</dbReference>